<feature type="repeat" description="PPR" evidence="2">
    <location>
        <begin position="306"/>
        <end position="340"/>
    </location>
</feature>
<comment type="caution">
    <text evidence="4">The sequence shown here is derived from an EMBL/GenBank/DDBJ whole genome shotgun (WGS) entry which is preliminary data.</text>
</comment>
<proteinExistence type="predicted"/>
<feature type="repeat" description="PPR" evidence="2">
    <location>
        <begin position="423"/>
        <end position="457"/>
    </location>
</feature>
<dbReference type="Proteomes" id="UP000825935">
    <property type="component" value="Chromosome 2"/>
</dbReference>
<name>A0A8T2VBY2_CERRI</name>
<organism evidence="4 5">
    <name type="scientific">Ceratopteris richardii</name>
    <name type="common">Triangle waterfern</name>
    <dbReference type="NCBI Taxonomy" id="49495"/>
    <lineage>
        <taxon>Eukaryota</taxon>
        <taxon>Viridiplantae</taxon>
        <taxon>Streptophyta</taxon>
        <taxon>Embryophyta</taxon>
        <taxon>Tracheophyta</taxon>
        <taxon>Polypodiopsida</taxon>
        <taxon>Polypodiidae</taxon>
        <taxon>Polypodiales</taxon>
        <taxon>Pteridineae</taxon>
        <taxon>Pteridaceae</taxon>
        <taxon>Parkerioideae</taxon>
        <taxon>Ceratopteris</taxon>
    </lineage>
</organism>
<feature type="region of interest" description="Disordered" evidence="3">
    <location>
        <begin position="1"/>
        <end position="20"/>
    </location>
</feature>
<dbReference type="PANTHER" id="PTHR47926:SF382">
    <property type="entry name" value="PENTACOTRIPEPTIDE-REPEAT REGION OF PRORP DOMAIN-CONTAINING PROTEIN"/>
    <property type="match status" value="1"/>
</dbReference>
<dbReference type="OrthoDB" id="1909478at2759"/>
<dbReference type="GO" id="GO:0009451">
    <property type="term" value="P:RNA modification"/>
    <property type="evidence" value="ECO:0007669"/>
    <property type="project" value="InterPro"/>
</dbReference>
<feature type="repeat" description="PPR" evidence="2">
    <location>
        <begin position="649"/>
        <end position="683"/>
    </location>
</feature>
<dbReference type="NCBIfam" id="TIGR00756">
    <property type="entry name" value="PPR"/>
    <property type="match status" value="5"/>
</dbReference>
<evidence type="ECO:0008006" key="6">
    <source>
        <dbReference type="Google" id="ProtNLM"/>
    </source>
</evidence>
<keyword evidence="5" id="KW-1185">Reference proteome</keyword>
<sequence length="1046" mass="116224">MRRRPRWRKSDVHSSKRTSSLHRRALSSFSSSASCPSTPSDYPWLISQEEETELCSIVRQNHLREDMGLPLLPSPDIRDSCFQQKESIDQKMSHTQFACSLQNALGYGNPVDYEIEVLCRKGLLDEAFSRLDGLSKPTSHGTLILFLKACARLGSLPHTRQMHHYFLRNEVSLQGSLGEQLVSTLAKCGSFQEAYSLLDKLPSRTSLSWSSLISALVDHGNPKEALSVYARMLKDGVATTSHTFATLFRACGLIPDPQMGRELHEIARIRGVTSTVFIGNVLISMYKKFGNVLDAENVFSEMPKRDHISWNSMFSAYLDHGKEDKALLLYRQMQMEGWHPNPQSCVLALQACGLLADKDETNQSFLKYDMCKYLNMVHALHSDAKRFNFDTHPFVGTTLVTMYGKYGTILEAEHVASNMTDQDVVSWTAMFSAYGHQGQGTKALQLYKKMLEEGMDPDSRAFAIALQACEAVVQEDTDSTFVSLQIVRALHRDAWSKGMGSDPILGSSLVTLYKKCGTIEGAELVFSDLPNHDITVWTAMVSAYLDDGQGEKAIRVYRQMLAEGIRPDSQAFATALQACSMLLQEEHDQLSTHYIQMRSLHIVQGLHVDACRGGHASDRFVSNMLIGTYSKCGALAEAENVFTTIVHPDAMLWFRMLTAYLDQCKGERALQLFKFMQESGTHPNTQTFLVAVQACSLLALNEETAIMEGRFVKVRSLELGEALLVDAKRDTFDSDVFVASALVNLLGKCGNIEEAENVCTALSKPDVVLWTAMVSAYVEQGQGEKVLEVYRQMQSDCPLPLDEVIIICILQACGKIGNLEVVQHLHFVIGFSGLTVGGFLSSALAYAYGSCARIEDIQATFDVLIEPDLVTSNACIAGYAGEGNLIACEQMAQEMHLIGCQPDEVTFVSLLSACSHVGLVYRGLEFVECLRADYQLILDLKHYSTLLDLLGRAGDFNRLENLLQNIHLEADLAGLLCLLGACRIHGNVTLARKAFDIVLDMQSDEAAPYLLMSKIYAEAGMHDLAQEVESLRPQFFKDRVAWQELD</sequence>
<dbReference type="Pfam" id="PF01535">
    <property type="entry name" value="PPR"/>
    <property type="match status" value="3"/>
</dbReference>
<dbReference type="OMA" id="YMENGCA"/>
<dbReference type="Pfam" id="PF13812">
    <property type="entry name" value="PPR_3"/>
    <property type="match status" value="1"/>
</dbReference>
<keyword evidence="1" id="KW-0677">Repeat</keyword>
<dbReference type="AlphaFoldDB" id="A0A8T2VBY2"/>
<evidence type="ECO:0000256" key="1">
    <source>
        <dbReference type="ARBA" id="ARBA00022737"/>
    </source>
</evidence>
<dbReference type="InterPro" id="IPR002885">
    <property type="entry name" value="PPR_rpt"/>
</dbReference>
<feature type="repeat" description="PPR" evidence="2">
    <location>
        <begin position="533"/>
        <end position="567"/>
    </location>
</feature>
<dbReference type="PROSITE" id="PS51375">
    <property type="entry name" value="PPR"/>
    <property type="match status" value="6"/>
</dbReference>
<dbReference type="InterPro" id="IPR046960">
    <property type="entry name" value="PPR_At4g14850-like_plant"/>
</dbReference>
<dbReference type="SUPFAM" id="SSF48452">
    <property type="entry name" value="TPR-like"/>
    <property type="match status" value="1"/>
</dbReference>
<dbReference type="Pfam" id="PF13041">
    <property type="entry name" value="PPR_2"/>
    <property type="match status" value="3"/>
</dbReference>
<dbReference type="GO" id="GO:0048731">
    <property type="term" value="P:system development"/>
    <property type="evidence" value="ECO:0007669"/>
    <property type="project" value="UniProtKB-ARBA"/>
</dbReference>
<accession>A0A8T2VBY2</accession>
<protein>
    <recommendedName>
        <fullName evidence="6">Pentatricopeptide repeat-containing protein</fullName>
    </recommendedName>
</protein>
<gene>
    <name evidence="4" type="ORF">KP509_02G037400</name>
</gene>
<evidence type="ECO:0000256" key="2">
    <source>
        <dbReference type="PROSITE-ProRule" id="PRU00708"/>
    </source>
</evidence>
<dbReference type="FunFam" id="1.25.40.10:FF:000381">
    <property type="entry name" value="Pentatricopeptide repeat-containing protein"/>
    <property type="match status" value="1"/>
</dbReference>
<dbReference type="FunFam" id="1.25.40.10:FF:000158">
    <property type="entry name" value="pentatricopeptide repeat-containing protein At2g33680"/>
    <property type="match status" value="1"/>
</dbReference>
<evidence type="ECO:0000313" key="5">
    <source>
        <dbReference type="Proteomes" id="UP000825935"/>
    </source>
</evidence>
<dbReference type="PROSITE" id="PS51257">
    <property type="entry name" value="PROKAR_LIPOPROTEIN"/>
    <property type="match status" value="1"/>
</dbReference>
<dbReference type="Gene3D" id="1.25.40.10">
    <property type="entry name" value="Tetratricopeptide repeat domain"/>
    <property type="match status" value="7"/>
</dbReference>
<dbReference type="InterPro" id="IPR011990">
    <property type="entry name" value="TPR-like_helical_dom_sf"/>
</dbReference>
<feature type="repeat" description="PPR" evidence="2">
    <location>
        <begin position="766"/>
        <end position="800"/>
    </location>
</feature>
<feature type="repeat" description="PPR" evidence="2">
    <location>
        <begin position="205"/>
        <end position="239"/>
    </location>
</feature>
<reference evidence="4" key="1">
    <citation type="submission" date="2021-08" db="EMBL/GenBank/DDBJ databases">
        <title>WGS assembly of Ceratopteris richardii.</title>
        <authorList>
            <person name="Marchant D.B."/>
            <person name="Chen G."/>
            <person name="Jenkins J."/>
            <person name="Shu S."/>
            <person name="Leebens-Mack J."/>
            <person name="Grimwood J."/>
            <person name="Schmutz J."/>
            <person name="Soltis P."/>
            <person name="Soltis D."/>
            <person name="Chen Z.-H."/>
        </authorList>
    </citation>
    <scope>NUCLEOTIDE SEQUENCE</scope>
    <source>
        <strain evidence="4">Whitten #5841</strain>
        <tissue evidence="4">Leaf</tissue>
    </source>
</reference>
<evidence type="ECO:0000313" key="4">
    <source>
        <dbReference type="EMBL" id="KAH7443504.1"/>
    </source>
</evidence>
<dbReference type="PANTHER" id="PTHR47926">
    <property type="entry name" value="PENTATRICOPEPTIDE REPEAT-CONTAINING PROTEIN"/>
    <property type="match status" value="1"/>
</dbReference>
<evidence type="ECO:0000256" key="3">
    <source>
        <dbReference type="SAM" id="MobiDB-lite"/>
    </source>
</evidence>
<dbReference type="GO" id="GO:0003723">
    <property type="term" value="F:RNA binding"/>
    <property type="evidence" value="ECO:0007669"/>
    <property type="project" value="InterPro"/>
</dbReference>
<dbReference type="EMBL" id="CM035407">
    <property type="protein sequence ID" value="KAH7443504.1"/>
    <property type="molecule type" value="Genomic_DNA"/>
</dbReference>